<gene>
    <name evidence="4" type="ORF">MCBB_0899</name>
</gene>
<dbReference type="InterPro" id="IPR036271">
    <property type="entry name" value="Tet_transcr_reg_TetR-rel_C_sf"/>
</dbReference>
<dbReference type="InterPro" id="IPR009057">
    <property type="entry name" value="Homeodomain-like_sf"/>
</dbReference>
<dbReference type="InterPro" id="IPR023772">
    <property type="entry name" value="DNA-bd_HTH_TetR-type_CS"/>
</dbReference>
<dbReference type="RefSeq" id="WP_084789773.1">
    <property type="nucleotide sequence ID" value="NZ_LT607756.1"/>
</dbReference>
<dbReference type="SUPFAM" id="SSF46689">
    <property type="entry name" value="Homeodomain-like"/>
    <property type="match status" value="1"/>
</dbReference>
<dbReference type="STRING" id="118062.MCBB_0899"/>
<dbReference type="Gene3D" id="1.10.10.60">
    <property type="entry name" value="Homeodomain-like"/>
    <property type="match status" value="1"/>
</dbReference>
<protein>
    <submittedName>
        <fullName evidence="4">Transcriptional regulator, TetR family</fullName>
    </submittedName>
</protein>
<organism evidence="4 5">
    <name type="scientific">Methanobacterium congolense</name>
    <dbReference type="NCBI Taxonomy" id="118062"/>
    <lineage>
        <taxon>Archaea</taxon>
        <taxon>Methanobacteriati</taxon>
        <taxon>Methanobacteriota</taxon>
        <taxon>Methanomada group</taxon>
        <taxon>Methanobacteria</taxon>
        <taxon>Methanobacteriales</taxon>
        <taxon>Methanobacteriaceae</taxon>
        <taxon>Methanobacterium</taxon>
    </lineage>
</organism>
<sequence length="195" mass="22440">MESAFKLYLENGLTDVTLSKLKKEANITSGGFYHYFASKDELMDETMQLFIFRYYHLVLDGISDCEGSHKELLKTVAFSMMGHGEHSKKATILSDGTKIDYKDLHVLLMEGVKKYGTIHERYEKLLVKLLNVIYNILDDGKARGTIRQDIENSKISLFIQSVITGTINSWIVIDDVDLEEKMDYAMDCIWDYIKN</sequence>
<dbReference type="PROSITE" id="PS50977">
    <property type="entry name" value="HTH_TETR_2"/>
    <property type="match status" value="1"/>
</dbReference>
<accession>A0A1D3L1P9</accession>
<dbReference type="GeneID" id="30411747"/>
<dbReference type="OrthoDB" id="135877at2157"/>
<dbReference type="Proteomes" id="UP000094707">
    <property type="component" value="Chromosome I"/>
</dbReference>
<dbReference type="SUPFAM" id="SSF48498">
    <property type="entry name" value="Tetracyclin repressor-like, C-terminal domain"/>
    <property type="match status" value="1"/>
</dbReference>
<dbReference type="GO" id="GO:0003677">
    <property type="term" value="F:DNA binding"/>
    <property type="evidence" value="ECO:0007669"/>
    <property type="project" value="UniProtKB-UniRule"/>
</dbReference>
<feature type="DNA-binding region" description="H-T-H motif" evidence="2">
    <location>
        <begin position="17"/>
        <end position="36"/>
    </location>
</feature>
<dbReference type="EMBL" id="LT607756">
    <property type="protein sequence ID" value="SCG85463.1"/>
    <property type="molecule type" value="Genomic_DNA"/>
</dbReference>
<evidence type="ECO:0000313" key="4">
    <source>
        <dbReference type="EMBL" id="SCG85463.1"/>
    </source>
</evidence>
<reference evidence="4 5" key="1">
    <citation type="submission" date="2016-08" db="EMBL/GenBank/DDBJ databases">
        <authorList>
            <person name="Seilhamer J.J."/>
        </authorList>
    </citation>
    <scope>NUCLEOTIDE SEQUENCE [LARGE SCALE GENOMIC DNA]</scope>
    <source>
        <strain evidence="4">Buetzberg</strain>
    </source>
</reference>
<dbReference type="AlphaFoldDB" id="A0A1D3L1P9"/>
<dbReference type="InterPro" id="IPR001647">
    <property type="entry name" value="HTH_TetR"/>
</dbReference>
<name>A0A1D3L1P9_9EURY</name>
<dbReference type="PROSITE" id="PS01081">
    <property type="entry name" value="HTH_TETR_1"/>
    <property type="match status" value="1"/>
</dbReference>
<dbReference type="KEGG" id="mcub:MCBB_0899"/>
<dbReference type="Gene3D" id="1.10.357.10">
    <property type="entry name" value="Tetracycline Repressor, domain 2"/>
    <property type="match status" value="1"/>
</dbReference>
<dbReference type="PANTHER" id="PTHR43479:SF11">
    <property type="entry name" value="ACREF_ENVCD OPERON REPRESSOR-RELATED"/>
    <property type="match status" value="1"/>
</dbReference>
<proteinExistence type="predicted"/>
<evidence type="ECO:0000256" key="2">
    <source>
        <dbReference type="PROSITE-ProRule" id="PRU00335"/>
    </source>
</evidence>
<keyword evidence="1 2" id="KW-0238">DNA-binding</keyword>
<evidence type="ECO:0000256" key="1">
    <source>
        <dbReference type="ARBA" id="ARBA00023125"/>
    </source>
</evidence>
<feature type="domain" description="HTH tetR-type" evidence="3">
    <location>
        <begin position="1"/>
        <end position="54"/>
    </location>
</feature>
<dbReference type="PANTHER" id="PTHR43479">
    <property type="entry name" value="ACREF/ENVCD OPERON REPRESSOR-RELATED"/>
    <property type="match status" value="1"/>
</dbReference>
<evidence type="ECO:0000259" key="3">
    <source>
        <dbReference type="PROSITE" id="PS50977"/>
    </source>
</evidence>
<evidence type="ECO:0000313" key="5">
    <source>
        <dbReference type="Proteomes" id="UP000094707"/>
    </source>
</evidence>
<dbReference type="InterPro" id="IPR050624">
    <property type="entry name" value="HTH-type_Tx_Regulator"/>
</dbReference>
<dbReference type="Pfam" id="PF00440">
    <property type="entry name" value="TetR_N"/>
    <property type="match status" value="1"/>
</dbReference>
<keyword evidence="5" id="KW-1185">Reference proteome</keyword>